<evidence type="ECO:0000313" key="4">
    <source>
        <dbReference type="Proteomes" id="UP001610990"/>
    </source>
</evidence>
<name>A0ABW7RD28_9ACTN</name>
<keyword evidence="2" id="KW-0472">Membrane</keyword>
<evidence type="ECO:0000313" key="3">
    <source>
        <dbReference type="EMBL" id="MFH8585968.1"/>
    </source>
</evidence>
<dbReference type="EMBL" id="JBIRGH010000008">
    <property type="protein sequence ID" value="MFH8585968.1"/>
    <property type="molecule type" value="Genomic_DNA"/>
</dbReference>
<dbReference type="RefSeq" id="WP_397672899.1">
    <property type="nucleotide sequence ID" value="NZ_JBIRGH010000008.1"/>
</dbReference>
<feature type="region of interest" description="Disordered" evidence="1">
    <location>
        <begin position="241"/>
        <end position="279"/>
    </location>
</feature>
<evidence type="ECO:0000256" key="1">
    <source>
        <dbReference type="SAM" id="MobiDB-lite"/>
    </source>
</evidence>
<feature type="region of interest" description="Disordered" evidence="1">
    <location>
        <begin position="399"/>
        <end position="425"/>
    </location>
</feature>
<keyword evidence="4" id="KW-1185">Reference proteome</keyword>
<reference evidence="3 4" key="1">
    <citation type="submission" date="2024-10" db="EMBL/GenBank/DDBJ databases">
        <title>The Natural Products Discovery Center: Release of the First 8490 Sequenced Strains for Exploring Actinobacteria Biosynthetic Diversity.</title>
        <authorList>
            <person name="Kalkreuter E."/>
            <person name="Kautsar S.A."/>
            <person name="Yang D."/>
            <person name="Bader C.D."/>
            <person name="Teijaro C.N."/>
            <person name="Fluegel L."/>
            <person name="Davis C.M."/>
            <person name="Simpson J.R."/>
            <person name="Lauterbach L."/>
            <person name="Steele A.D."/>
            <person name="Gui C."/>
            <person name="Meng S."/>
            <person name="Li G."/>
            <person name="Viehrig K."/>
            <person name="Ye F."/>
            <person name="Su P."/>
            <person name="Kiefer A.F."/>
            <person name="Nichols A."/>
            <person name="Cepeda A.J."/>
            <person name="Yan W."/>
            <person name="Fan B."/>
            <person name="Jiang Y."/>
            <person name="Adhikari A."/>
            <person name="Zheng C.-J."/>
            <person name="Schuster L."/>
            <person name="Cowan T.M."/>
            <person name="Smanski M.J."/>
            <person name="Chevrette M.G."/>
            <person name="De Carvalho L.P.S."/>
            <person name="Shen B."/>
        </authorList>
    </citation>
    <scope>NUCLEOTIDE SEQUENCE [LARGE SCALE GENOMIC DNA]</scope>
    <source>
        <strain evidence="3 4">NPDC018013</strain>
    </source>
</reference>
<keyword evidence="2" id="KW-1133">Transmembrane helix</keyword>
<feature type="transmembrane region" description="Helical" evidence="2">
    <location>
        <begin position="374"/>
        <end position="396"/>
    </location>
</feature>
<dbReference type="Proteomes" id="UP001610990">
    <property type="component" value="Unassembled WGS sequence"/>
</dbReference>
<evidence type="ECO:0000256" key="2">
    <source>
        <dbReference type="SAM" id="Phobius"/>
    </source>
</evidence>
<accession>A0ABW7RD28</accession>
<keyword evidence="2" id="KW-0812">Transmembrane</keyword>
<proteinExistence type="predicted"/>
<comment type="caution">
    <text evidence="3">The sequence shown here is derived from an EMBL/GenBank/DDBJ whole genome shotgun (WGS) entry which is preliminary data.</text>
</comment>
<feature type="region of interest" description="Disordered" evidence="1">
    <location>
        <begin position="347"/>
        <end position="369"/>
    </location>
</feature>
<protein>
    <submittedName>
        <fullName evidence="3">Uncharacterized protein</fullName>
    </submittedName>
</protein>
<sequence>MKVSPRVRLGTRGRATVMVRESRWWRWVVAVLVAAAGAVLLGPRATGPGEAGGAGDSPADQALFTLRSHDPYVIEWANPTAVPRLTPAFENTGRGAADRGVVLRVTLTDARFDTAGGYRNCYYAENHRTVYCEFPDRVPVGAAFETAEPLPKVLAGYQELTGSYTYSVWPLGGAAPARTEDYRAHYRRGTDPALRLRPTVLGPHGDGGELRFRWAGYEGPADWSVTGVTIRGRIGEYAEVGVPRPRATPGPGPQRVRVEVPPGTTLAPLSREEREGTPSEVTYCARDDQDGNIYCGDVNWSTLRVRIDRRVEGAEGRLSVPEPANGDTDAANNSAPIKVEITGAARPGHAVPPVSAAPSPSAESASSGDGAGDIALVAAVSAASVAALALVALLLARRGRARRAAPDVSRPRPESGPRWGRRSRR</sequence>
<organism evidence="3 4">
    <name type="scientific">Streptomyces celluloflavus</name>
    <dbReference type="NCBI Taxonomy" id="58344"/>
    <lineage>
        <taxon>Bacteria</taxon>
        <taxon>Bacillati</taxon>
        <taxon>Actinomycetota</taxon>
        <taxon>Actinomycetes</taxon>
        <taxon>Kitasatosporales</taxon>
        <taxon>Streptomycetaceae</taxon>
        <taxon>Streptomyces</taxon>
    </lineage>
</organism>
<gene>
    <name evidence="3" type="ORF">ACH4GP_16385</name>
</gene>
<feature type="compositionally biased region" description="Low complexity" evidence="1">
    <location>
        <begin position="347"/>
        <end position="368"/>
    </location>
</feature>